<organism evidence="1 2">
    <name type="scientific">Rhizophagus irregularis (strain DAOM 181602 / DAOM 197198 / MUCL 43194)</name>
    <name type="common">Arbuscular mycorrhizal fungus</name>
    <name type="synonym">Glomus intraradices</name>
    <dbReference type="NCBI Taxonomy" id="747089"/>
    <lineage>
        <taxon>Eukaryota</taxon>
        <taxon>Fungi</taxon>
        <taxon>Fungi incertae sedis</taxon>
        <taxon>Mucoromycota</taxon>
        <taxon>Glomeromycotina</taxon>
        <taxon>Glomeromycetes</taxon>
        <taxon>Glomerales</taxon>
        <taxon>Glomeraceae</taxon>
        <taxon>Rhizophagus</taxon>
    </lineage>
</organism>
<dbReference type="EMBL" id="AUPC02000668">
    <property type="protein sequence ID" value="POG57583.1"/>
    <property type="molecule type" value="Genomic_DNA"/>
</dbReference>
<evidence type="ECO:0008006" key="3">
    <source>
        <dbReference type="Google" id="ProtNLM"/>
    </source>
</evidence>
<protein>
    <recommendedName>
        <fullName evidence="3">DDE-1 domain-containing protein</fullName>
    </recommendedName>
</protein>
<evidence type="ECO:0000313" key="1">
    <source>
        <dbReference type="EMBL" id="POG57583.1"/>
    </source>
</evidence>
<proteinExistence type="predicted"/>
<reference evidence="1 2" key="2">
    <citation type="journal article" date="2018" name="New Phytol.">
        <title>High intraspecific genome diversity in the model arbuscular mycorrhizal symbiont Rhizophagus irregularis.</title>
        <authorList>
            <person name="Chen E.C.H."/>
            <person name="Morin E."/>
            <person name="Beaudet D."/>
            <person name="Noel J."/>
            <person name="Yildirir G."/>
            <person name="Ndikumana S."/>
            <person name="Charron P."/>
            <person name="St-Onge C."/>
            <person name="Giorgi J."/>
            <person name="Kruger M."/>
            <person name="Marton T."/>
            <person name="Ropars J."/>
            <person name="Grigoriev I.V."/>
            <person name="Hainaut M."/>
            <person name="Henrissat B."/>
            <person name="Roux C."/>
            <person name="Martin F."/>
            <person name="Corradi N."/>
        </authorList>
    </citation>
    <scope>NUCLEOTIDE SEQUENCE [LARGE SCALE GENOMIC DNA]</scope>
    <source>
        <strain evidence="1 2">DAOM 197198</strain>
    </source>
</reference>
<keyword evidence="2" id="KW-1185">Reference proteome</keyword>
<name>A0A2P4NWU3_RHIID</name>
<reference evidence="1 2" key="1">
    <citation type="journal article" date="2013" name="Proc. Natl. Acad. Sci. U.S.A.">
        <title>Genome of an arbuscular mycorrhizal fungus provides insight into the oldest plant symbiosis.</title>
        <authorList>
            <person name="Tisserant E."/>
            <person name="Malbreil M."/>
            <person name="Kuo A."/>
            <person name="Kohler A."/>
            <person name="Symeonidi A."/>
            <person name="Balestrini R."/>
            <person name="Charron P."/>
            <person name="Duensing N."/>
            <person name="Frei Dit Frey N."/>
            <person name="Gianinazzi-Pearson V."/>
            <person name="Gilbert L.B."/>
            <person name="Handa Y."/>
            <person name="Herr J.R."/>
            <person name="Hijri M."/>
            <person name="Koul R."/>
            <person name="Kawaguchi M."/>
            <person name="Krajinski F."/>
            <person name="Lammers P.J."/>
            <person name="Masclaux F.G."/>
            <person name="Murat C."/>
            <person name="Morin E."/>
            <person name="Ndikumana S."/>
            <person name="Pagni M."/>
            <person name="Petitpierre D."/>
            <person name="Requena N."/>
            <person name="Rosikiewicz P."/>
            <person name="Riley R."/>
            <person name="Saito K."/>
            <person name="San Clemente H."/>
            <person name="Shapiro H."/>
            <person name="van Tuinen D."/>
            <person name="Becard G."/>
            <person name="Bonfante P."/>
            <person name="Paszkowski U."/>
            <person name="Shachar-Hill Y.Y."/>
            <person name="Tuskan G.A."/>
            <person name="Young P.W."/>
            <person name="Sanders I.R."/>
            <person name="Henrissat B."/>
            <person name="Rensing S.A."/>
            <person name="Grigoriev I.V."/>
            <person name="Corradi N."/>
            <person name="Roux C."/>
            <person name="Martin F."/>
        </authorList>
    </citation>
    <scope>NUCLEOTIDE SEQUENCE [LARGE SCALE GENOMIC DNA]</scope>
    <source>
        <strain evidence="1 2">DAOM 197198</strain>
    </source>
</reference>
<dbReference type="Proteomes" id="UP000018888">
    <property type="component" value="Unassembled WGS sequence"/>
</dbReference>
<accession>A0A2P4NWU3</accession>
<dbReference type="AlphaFoldDB" id="A0A2P4NWU3"/>
<dbReference type="VEuPathDB" id="FungiDB:RhiirFUN_014283"/>
<evidence type="ECO:0000313" key="2">
    <source>
        <dbReference type="Proteomes" id="UP000018888"/>
    </source>
</evidence>
<comment type="caution">
    <text evidence="1">The sequence shown here is derived from an EMBL/GenBank/DDBJ whole genome shotgun (WGS) entry which is preliminary data.</text>
</comment>
<gene>
    <name evidence="1" type="ORF">GLOIN_2v1791629</name>
</gene>
<sequence length="185" mass="21013">MIYPFVDNTSTYLINETIQLSNIKVHFLPPNTTSHLQSLDAENSSDITPIDIFNAITFASEVKIAGKTRGFWQVSEMPNSETLPKLYESLIKNLNDDINKITLELQDIINELNLQNPITAKEFICINDEIPIESLSDKKIIDAALNSLEKVILYFKNPPDDITINYTELKSLNILKSKINNKNSR</sequence>